<sequence>MGYGVRWYTGTGFYQTNPISVGASDGDPGEAGTHEHDNRLALANRAIPTTMSDWPRFAPVR</sequence>
<name>A0A225DM20_9BACT</name>
<keyword evidence="2" id="KW-1185">Reference proteome</keyword>
<reference evidence="2" key="1">
    <citation type="submission" date="2017-06" db="EMBL/GenBank/DDBJ databases">
        <title>Genome analysis of Fimbriiglobus ruber SP5, the first member of the order Planctomycetales with confirmed chitinolytic capability.</title>
        <authorList>
            <person name="Ravin N.V."/>
            <person name="Rakitin A.L."/>
            <person name="Ivanova A.A."/>
            <person name="Beletsky A.V."/>
            <person name="Kulichevskaya I.S."/>
            <person name="Mardanov A.V."/>
            <person name="Dedysh S.N."/>
        </authorList>
    </citation>
    <scope>NUCLEOTIDE SEQUENCE [LARGE SCALE GENOMIC DNA]</scope>
    <source>
        <strain evidence="2">SP5</strain>
    </source>
</reference>
<proteinExistence type="predicted"/>
<protein>
    <submittedName>
        <fullName evidence="1">Uncharacterized protein</fullName>
    </submittedName>
</protein>
<organism evidence="1 2">
    <name type="scientific">Fimbriiglobus ruber</name>
    <dbReference type="NCBI Taxonomy" id="1908690"/>
    <lineage>
        <taxon>Bacteria</taxon>
        <taxon>Pseudomonadati</taxon>
        <taxon>Planctomycetota</taxon>
        <taxon>Planctomycetia</taxon>
        <taxon>Gemmatales</taxon>
        <taxon>Gemmataceae</taxon>
        <taxon>Fimbriiglobus</taxon>
    </lineage>
</organism>
<dbReference type="Proteomes" id="UP000214646">
    <property type="component" value="Unassembled WGS sequence"/>
</dbReference>
<dbReference type="EMBL" id="NIDE01000014">
    <property type="protein sequence ID" value="OWK38526.1"/>
    <property type="molecule type" value="Genomic_DNA"/>
</dbReference>
<accession>A0A225DM20</accession>
<evidence type="ECO:0000313" key="1">
    <source>
        <dbReference type="EMBL" id="OWK38526.1"/>
    </source>
</evidence>
<evidence type="ECO:0000313" key="2">
    <source>
        <dbReference type="Proteomes" id="UP000214646"/>
    </source>
</evidence>
<gene>
    <name evidence="1" type="ORF">FRUB_07646</name>
</gene>
<dbReference type="AlphaFoldDB" id="A0A225DM20"/>
<comment type="caution">
    <text evidence="1">The sequence shown here is derived from an EMBL/GenBank/DDBJ whole genome shotgun (WGS) entry which is preliminary data.</text>
</comment>